<feature type="region of interest" description="Disordered" evidence="1">
    <location>
        <begin position="163"/>
        <end position="190"/>
    </location>
</feature>
<dbReference type="Proteomes" id="UP001368500">
    <property type="component" value="Unassembled WGS sequence"/>
</dbReference>
<dbReference type="EC" id="2.7.7.7" evidence="2"/>
<gene>
    <name evidence="2" type="ORF">AACH11_09135</name>
</gene>
<keyword evidence="2" id="KW-0548">Nucleotidyltransferase</keyword>
<accession>A0ABU9BBL1</accession>
<dbReference type="SUPFAM" id="SSF102400">
    <property type="entry name" value="DNA polymerase III chi subunit"/>
    <property type="match status" value="1"/>
</dbReference>
<evidence type="ECO:0000313" key="3">
    <source>
        <dbReference type="Proteomes" id="UP001368500"/>
    </source>
</evidence>
<dbReference type="GO" id="GO:0003887">
    <property type="term" value="F:DNA-directed DNA polymerase activity"/>
    <property type="evidence" value="ECO:0007669"/>
    <property type="project" value="UniProtKB-EC"/>
</dbReference>
<feature type="compositionally biased region" description="Low complexity" evidence="1">
    <location>
        <begin position="181"/>
        <end position="190"/>
    </location>
</feature>
<dbReference type="Pfam" id="PF04364">
    <property type="entry name" value="DNA_pol3_chi"/>
    <property type="match status" value="1"/>
</dbReference>
<evidence type="ECO:0000256" key="1">
    <source>
        <dbReference type="SAM" id="MobiDB-lite"/>
    </source>
</evidence>
<keyword evidence="2" id="KW-0808">Transferase</keyword>
<proteinExistence type="predicted"/>
<organism evidence="2 3">
    <name type="scientific">Pseudaquabacterium rugosum</name>
    <dbReference type="NCBI Taxonomy" id="2984194"/>
    <lineage>
        <taxon>Bacteria</taxon>
        <taxon>Pseudomonadati</taxon>
        <taxon>Pseudomonadota</taxon>
        <taxon>Betaproteobacteria</taxon>
        <taxon>Burkholderiales</taxon>
        <taxon>Sphaerotilaceae</taxon>
        <taxon>Pseudaquabacterium</taxon>
    </lineage>
</organism>
<dbReference type="PANTHER" id="PTHR38767">
    <property type="entry name" value="DNA POLYMERASE III SUBUNIT CHI"/>
    <property type="match status" value="1"/>
</dbReference>
<feature type="region of interest" description="Disordered" evidence="1">
    <location>
        <begin position="1"/>
        <end position="29"/>
    </location>
</feature>
<dbReference type="InterPro" id="IPR036768">
    <property type="entry name" value="PolIII_chi_sf"/>
</dbReference>
<dbReference type="RefSeq" id="WP_341374083.1">
    <property type="nucleotide sequence ID" value="NZ_JBBUTF010000007.1"/>
</dbReference>
<evidence type="ECO:0000313" key="2">
    <source>
        <dbReference type="EMBL" id="MEK8026120.1"/>
    </source>
</evidence>
<dbReference type="InterPro" id="IPR007459">
    <property type="entry name" value="DNA_pol3_chi"/>
</dbReference>
<name>A0ABU9BBL1_9BURK</name>
<comment type="caution">
    <text evidence="2">The sequence shown here is derived from an EMBL/GenBank/DDBJ whole genome shotgun (WGS) entry which is preliminary data.</text>
</comment>
<reference evidence="2 3" key="1">
    <citation type="submission" date="2024-04" db="EMBL/GenBank/DDBJ databases">
        <title>Novel species of the genus Ideonella isolated from streams.</title>
        <authorList>
            <person name="Lu H."/>
        </authorList>
    </citation>
    <scope>NUCLEOTIDE SEQUENCE [LARGE SCALE GENOMIC DNA]</scope>
    <source>
        <strain evidence="2 3">BYS139W</strain>
    </source>
</reference>
<dbReference type="EMBL" id="JBBUTF010000007">
    <property type="protein sequence ID" value="MEK8026120.1"/>
    <property type="molecule type" value="Genomic_DNA"/>
</dbReference>
<dbReference type="PANTHER" id="PTHR38767:SF1">
    <property type="entry name" value="DNA POLYMERASE III SUBUNIT CHI"/>
    <property type="match status" value="1"/>
</dbReference>
<protein>
    <submittedName>
        <fullName evidence="2">DNA polymerase III subunit chi</fullName>
        <ecNumber evidence="2">2.7.7.7</ecNumber>
    </submittedName>
</protein>
<sequence length="190" mass="20396">MSGEADGRVPTPGATAVAGRDPRAGAPGTGREIEFHLGVADKFDYACRLLRKIHARQLRCVVIGDARALTRLDAQLWSFDPQSFLPHMRLRAGQAIDPVLVRTPLWLADEAAVAGPADVLLNLGPQPADPQTLAQWARVVELVGDDEADLQAARQRWRLYRQAGHAPRDMRRDAGAGTGQGAPATPSADA</sequence>
<keyword evidence="3" id="KW-1185">Reference proteome</keyword>
<dbReference type="Gene3D" id="3.40.50.10110">
    <property type="entry name" value="DNA polymerase III subunit chi"/>
    <property type="match status" value="1"/>
</dbReference>